<dbReference type="EMBL" id="JMIB01000004">
    <property type="protein sequence ID" value="KDM93140.1"/>
    <property type="molecule type" value="Genomic_DNA"/>
</dbReference>
<organism evidence="1 2">
    <name type="scientific">Photobacterium galatheae</name>
    <dbReference type="NCBI Taxonomy" id="1654360"/>
    <lineage>
        <taxon>Bacteria</taxon>
        <taxon>Pseudomonadati</taxon>
        <taxon>Pseudomonadota</taxon>
        <taxon>Gammaproteobacteria</taxon>
        <taxon>Vibrionales</taxon>
        <taxon>Vibrionaceae</taxon>
        <taxon>Photobacterium</taxon>
    </lineage>
</organism>
<evidence type="ECO:0000313" key="2">
    <source>
        <dbReference type="Proteomes" id="UP000027192"/>
    </source>
</evidence>
<dbReference type="RefSeq" id="WP_036748643.1">
    <property type="nucleotide sequence ID" value="NZ_JAGSGC010000002.1"/>
</dbReference>
<dbReference type="Proteomes" id="UP000027192">
    <property type="component" value="Unassembled WGS sequence"/>
</dbReference>
<name>A0A066RRT9_9GAMM</name>
<reference evidence="1 2" key="1">
    <citation type="submission" date="2014-04" db="EMBL/GenBank/DDBJ databases">
        <title>Draft genome sequence of Photobacterium halotolerans S2753: a solonamide, ngercheumicin and holomycin producer.</title>
        <authorList>
            <person name="Machado H.R."/>
            <person name="Gram L."/>
        </authorList>
    </citation>
    <scope>NUCLEOTIDE SEQUENCE [LARGE SCALE GENOMIC DNA]</scope>
    <source>
        <strain evidence="1 2">S2753</strain>
    </source>
</reference>
<dbReference type="AlphaFoldDB" id="A0A066RRT9"/>
<comment type="caution">
    <text evidence="1">The sequence shown here is derived from an EMBL/GenBank/DDBJ whole genome shotgun (WGS) entry which is preliminary data.</text>
</comment>
<dbReference type="STRING" id="1654360.EA58_02815"/>
<sequence length="81" mass="9067">MSKKPTEKELVEGLTPWNAHADELASVSPTELGIEASESDYKMALKRIEALFDAEPNTPEGDELEKLISFVEAYENKHHPI</sequence>
<protein>
    <recommendedName>
        <fullName evidence="3">Transcriptional regulator</fullName>
    </recommendedName>
</protein>
<evidence type="ECO:0008006" key="3">
    <source>
        <dbReference type="Google" id="ProtNLM"/>
    </source>
</evidence>
<gene>
    <name evidence="1" type="ORF">EA58_02815</name>
</gene>
<keyword evidence="2" id="KW-1185">Reference proteome</keyword>
<accession>A0A066RRT9</accession>
<dbReference type="OrthoDB" id="9796786at2"/>
<evidence type="ECO:0000313" key="1">
    <source>
        <dbReference type="EMBL" id="KDM93140.1"/>
    </source>
</evidence>
<proteinExistence type="predicted"/>